<dbReference type="NCBIfam" id="NF002073">
    <property type="entry name" value="PRK00913.1-2"/>
    <property type="match status" value="1"/>
</dbReference>
<proteinExistence type="inferred from homology"/>
<keyword evidence="8" id="KW-0479">Metal-binding</keyword>
<evidence type="ECO:0000256" key="3">
    <source>
        <dbReference type="ARBA" id="ARBA00009528"/>
    </source>
</evidence>
<evidence type="ECO:0000256" key="6">
    <source>
        <dbReference type="ARBA" id="ARBA00022801"/>
    </source>
</evidence>
<dbReference type="CDD" id="cd00433">
    <property type="entry name" value="Peptidase_M17"/>
    <property type="match status" value="1"/>
</dbReference>
<keyword evidence="6 8" id="KW-0378">Hydrolase</keyword>
<feature type="binding site" evidence="8">
    <location>
        <position position="345"/>
    </location>
    <ligand>
        <name>Mn(2+)</name>
        <dbReference type="ChEBI" id="CHEBI:29035"/>
        <label>1</label>
    </ligand>
</feature>
<evidence type="ECO:0000256" key="7">
    <source>
        <dbReference type="ARBA" id="ARBA00049972"/>
    </source>
</evidence>
<keyword evidence="8" id="KW-0963">Cytoplasm</keyword>
<keyword evidence="4 8" id="KW-0031">Aminopeptidase</keyword>
<dbReference type="GO" id="GO:0006508">
    <property type="term" value="P:proteolysis"/>
    <property type="evidence" value="ECO:0007669"/>
    <property type="project" value="UniProtKB-KW"/>
</dbReference>
<dbReference type="PROSITE" id="PS00631">
    <property type="entry name" value="CYTOSOL_AP"/>
    <property type="match status" value="1"/>
</dbReference>
<dbReference type="InterPro" id="IPR011356">
    <property type="entry name" value="Leucine_aapep/pepB"/>
</dbReference>
<keyword evidence="8" id="KW-0464">Manganese</keyword>
<protein>
    <recommendedName>
        <fullName evidence="8">Probable cytosol aminopeptidase</fullName>
        <ecNumber evidence="8">3.4.11.1</ecNumber>
    </recommendedName>
    <alternativeName>
        <fullName evidence="8">Leucine aminopeptidase</fullName>
        <shortName evidence="8">LAP</shortName>
        <ecNumber evidence="8">3.4.11.10</ecNumber>
    </alternativeName>
    <alternativeName>
        <fullName evidence="8">Leucyl aminopeptidase</fullName>
    </alternativeName>
</protein>
<dbReference type="EMBL" id="JAKMUV010000005">
    <property type="protein sequence ID" value="MCZ9305062.1"/>
    <property type="molecule type" value="Genomic_DNA"/>
</dbReference>
<feature type="binding site" evidence="8">
    <location>
        <position position="422"/>
    </location>
    <ligand>
        <name>Mn(2+)</name>
        <dbReference type="ChEBI" id="CHEBI:29035"/>
        <label>1</label>
    </ligand>
</feature>
<dbReference type="SUPFAM" id="SSF52949">
    <property type="entry name" value="Macro domain-like"/>
    <property type="match status" value="1"/>
</dbReference>
<dbReference type="EC" id="3.4.11.10" evidence="8"/>
<dbReference type="PRINTS" id="PR00481">
    <property type="entry name" value="LAMNOPPTDASE"/>
</dbReference>
<evidence type="ECO:0000256" key="5">
    <source>
        <dbReference type="ARBA" id="ARBA00022670"/>
    </source>
</evidence>
<comment type="similarity">
    <text evidence="3 8">Belongs to the peptidase M17 family.</text>
</comment>
<keyword evidence="11" id="KW-1185">Reference proteome</keyword>
<dbReference type="AlphaFoldDB" id="A0A9X3RRJ0"/>
<comment type="cofactor">
    <cofactor evidence="8">
        <name>Mn(2+)</name>
        <dbReference type="ChEBI" id="CHEBI:29035"/>
    </cofactor>
    <text evidence="8">Binds 2 manganese ions per subunit.</text>
</comment>
<feature type="binding site" evidence="8">
    <location>
        <position position="340"/>
    </location>
    <ligand>
        <name>Mn(2+)</name>
        <dbReference type="ChEBI" id="CHEBI:29035"/>
        <label>2</label>
    </ligand>
</feature>
<evidence type="ECO:0000256" key="2">
    <source>
        <dbReference type="ARBA" id="ARBA00000967"/>
    </source>
</evidence>
<evidence type="ECO:0000256" key="8">
    <source>
        <dbReference type="HAMAP-Rule" id="MF_00181"/>
    </source>
</evidence>
<feature type="active site" evidence="8">
    <location>
        <position position="426"/>
    </location>
</feature>
<comment type="subcellular location">
    <subcellularLocation>
        <location evidence="8">Cytoplasm</location>
    </subcellularLocation>
</comment>
<feature type="active site" evidence="8">
    <location>
        <position position="352"/>
    </location>
</feature>
<feature type="binding site" evidence="8">
    <location>
        <position position="424"/>
    </location>
    <ligand>
        <name>Mn(2+)</name>
        <dbReference type="ChEBI" id="CHEBI:29035"/>
        <label>2</label>
    </ligand>
</feature>
<accession>A0A9X3RRJ0</accession>
<reference evidence="10" key="1">
    <citation type="submission" date="2022-02" db="EMBL/GenBank/DDBJ databases">
        <title>Corynebacterium sp. from urogenital microbiome.</title>
        <authorList>
            <person name="Cappelli E.A."/>
            <person name="Ribeiro T.G."/>
            <person name="Peixe L."/>
        </authorList>
    </citation>
    <scope>NUCLEOTIDE SEQUENCE</scope>
    <source>
        <strain evidence="10">C9Ua_112</strain>
    </source>
</reference>
<dbReference type="InterPro" id="IPR000819">
    <property type="entry name" value="Peptidase_M17_C"/>
</dbReference>
<evidence type="ECO:0000313" key="11">
    <source>
        <dbReference type="Proteomes" id="UP001146505"/>
    </source>
</evidence>
<feature type="binding site" evidence="8">
    <location>
        <position position="345"/>
    </location>
    <ligand>
        <name>Mn(2+)</name>
        <dbReference type="ChEBI" id="CHEBI:29035"/>
        <label>2</label>
    </ligand>
</feature>
<dbReference type="PANTHER" id="PTHR11963">
    <property type="entry name" value="LEUCINE AMINOPEPTIDASE-RELATED"/>
    <property type="match status" value="1"/>
</dbReference>
<dbReference type="GeneID" id="301813066"/>
<feature type="binding site" evidence="8">
    <location>
        <position position="363"/>
    </location>
    <ligand>
        <name>Mn(2+)</name>
        <dbReference type="ChEBI" id="CHEBI:29035"/>
        <label>2</label>
    </ligand>
</feature>
<comment type="function">
    <text evidence="7 8">Presumably involved in the processing and regular turnover of intracellular proteins. Catalyzes the removal of unsubstituted N-terminal amino acids from various peptides.</text>
</comment>
<evidence type="ECO:0000256" key="4">
    <source>
        <dbReference type="ARBA" id="ARBA00022438"/>
    </source>
</evidence>
<organism evidence="10 11">
    <name type="scientific">Corynebacterium macclintockiae</name>
    <dbReference type="NCBI Taxonomy" id="2913501"/>
    <lineage>
        <taxon>Bacteria</taxon>
        <taxon>Bacillati</taxon>
        <taxon>Actinomycetota</taxon>
        <taxon>Actinomycetes</taxon>
        <taxon>Mycobacteriales</taxon>
        <taxon>Corynebacteriaceae</taxon>
        <taxon>Corynebacterium</taxon>
    </lineage>
</organism>
<dbReference type="InterPro" id="IPR043472">
    <property type="entry name" value="Macro_dom-like"/>
</dbReference>
<feature type="domain" description="Cytosol aminopeptidase" evidence="9">
    <location>
        <begin position="420"/>
        <end position="427"/>
    </location>
</feature>
<dbReference type="GO" id="GO:0070006">
    <property type="term" value="F:metalloaminopeptidase activity"/>
    <property type="evidence" value="ECO:0007669"/>
    <property type="project" value="InterPro"/>
</dbReference>
<dbReference type="EC" id="3.4.11.1" evidence="8"/>
<gene>
    <name evidence="8" type="primary">pepA</name>
    <name evidence="10" type="ORF">L8U58_05855</name>
</gene>
<comment type="caution">
    <text evidence="10">The sequence shown here is derived from an EMBL/GenBank/DDBJ whole genome shotgun (WGS) entry which is preliminary data.</text>
</comment>
<comment type="catalytic activity">
    <reaction evidence="2 8">
        <text>Release of an N-terminal amino acid, preferentially leucine, but not glutamic or aspartic acids.</text>
        <dbReference type="EC" id="3.4.11.10"/>
    </reaction>
</comment>
<dbReference type="SUPFAM" id="SSF53187">
    <property type="entry name" value="Zn-dependent exopeptidases"/>
    <property type="match status" value="1"/>
</dbReference>
<dbReference type="Gene3D" id="3.40.220.10">
    <property type="entry name" value="Leucine Aminopeptidase, subunit E, domain 1"/>
    <property type="match status" value="1"/>
</dbReference>
<name>A0A9X3RRJ0_9CORY</name>
<dbReference type="GO" id="GO:0030145">
    <property type="term" value="F:manganese ion binding"/>
    <property type="evidence" value="ECO:0007669"/>
    <property type="project" value="UniProtKB-UniRule"/>
</dbReference>
<dbReference type="RefSeq" id="WP_269954901.1">
    <property type="nucleotide sequence ID" value="NZ_JAKMUV010000005.1"/>
</dbReference>
<comment type="catalytic activity">
    <reaction evidence="1 8">
        <text>Release of an N-terminal amino acid, Xaa-|-Yaa-, in which Xaa is preferably Leu, but may be other amino acids including Pro although not Arg or Lys, and Yaa may be Pro. Amino acid amides and methyl esters are also readily hydrolyzed, but rates on arylamides are exceedingly low.</text>
        <dbReference type="EC" id="3.4.11.1"/>
    </reaction>
</comment>
<dbReference type="PANTHER" id="PTHR11963:SF23">
    <property type="entry name" value="CYTOSOL AMINOPEPTIDASE"/>
    <property type="match status" value="1"/>
</dbReference>
<evidence type="ECO:0000256" key="1">
    <source>
        <dbReference type="ARBA" id="ARBA00000135"/>
    </source>
</evidence>
<dbReference type="InterPro" id="IPR023042">
    <property type="entry name" value="Peptidase_M17_leu_NH2_pept"/>
</dbReference>
<sequence length="576" mass="59716">MTANSSTPQFASFGADIAGLPSRGYIPQMSLVHTESALESTSTETPSVIDTLVIPVFEGEAGLELTGAPIDALTSEQQLEMWKLLISVGAKGTAGEVTVVPNLPVSSRSDVVSTGNLSAKVQESTQDPETADGVVDAGAGSRGPEKILAIGMGPADEVSAEDVRVAAGVASRNIKKPIRDNSDDKGENTGRGARVVSALGLLGAEAALVGHALGAYEYRGLKTSEAAPAIESIEVLTGEDPADTLEHSLATVRAVALARDLVNTPSNVLYPESYAAIIAEAAKHTDIEVEVLDEAALEEQGFGGILGVGQGSARGPRLVRLDYNPDKTANDSPRVALVGKGITFDTGGISLKPPAKMWNMISDMGGSAAVVAAVIAAAELNIPVHVTATVPLAENMPGGEATRPGDVLRHYGGTTTEVWNTDAEGRLVLADAIVRACEDKPDYLIETATLTGAQLVALGDRTPGIMGSMDFRDRVAMISQRVGDAGWPMPLPAELGEALQSDVADIKNISASRWGGMSVAGHYLKKFVAEGVQWVHIDVAGPAYNDGAPHGYTPKRATGSPVRTIIAALEDIALKG</sequence>
<evidence type="ECO:0000259" key="9">
    <source>
        <dbReference type="PROSITE" id="PS00631"/>
    </source>
</evidence>
<keyword evidence="5 8" id="KW-0645">Protease</keyword>
<dbReference type="Gene3D" id="3.40.630.10">
    <property type="entry name" value="Zn peptidases"/>
    <property type="match status" value="1"/>
</dbReference>
<feature type="binding site" evidence="8">
    <location>
        <position position="424"/>
    </location>
    <ligand>
        <name>Mn(2+)</name>
        <dbReference type="ChEBI" id="CHEBI:29035"/>
        <label>1</label>
    </ligand>
</feature>
<dbReference type="Pfam" id="PF00883">
    <property type="entry name" value="Peptidase_M17"/>
    <property type="match status" value="1"/>
</dbReference>
<dbReference type="HAMAP" id="MF_00181">
    <property type="entry name" value="Cytosol_peptidase_M17"/>
    <property type="match status" value="1"/>
</dbReference>
<dbReference type="GO" id="GO:0005737">
    <property type="term" value="C:cytoplasm"/>
    <property type="evidence" value="ECO:0007669"/>
    <property type="project" value="UniProtKB-SubCell"/>
</dbReference>
<dbReference type="Proteomes" id="UP001146505">
    <property type="component" value="Unassembled WGS sequence"/>
</dbReference>
<evidence type="ECO:0000313" key="10">
    <source>
        <dbReference type="EMBL" id="MCZ9305062.1"/>
    </source>
</evidence>